<accession>A0A1Q6DTC8</accession>
<reference evidence="3" key="1">
    <citation type="submission" date="2016-12" db="EMBL/GenBank/DDBJ databases">
        <title>Discovery of methanogenic haloarchaea.</title>
        <authorList>
            <person name="Sorokin D.Y."/>
            <person name="Makarova K.S."/>
            <person name="Abbas B."/>
            <person name="Ferrer M."/>
            <person name="Golyshin P.N."/>
        </authorList>
    </citation>
    <scope>NUCLEOTIDE SEQUENCE [LARGE SCALE GENOMIC DNA]</scope>
    <source>
        <strain evidence="3">HMET1</strain>
    </source>
</reference>
<dbReference type="InterPro" id="IPR007841">
    <property type="entry name" value="UPF0210"/>
</dbReference>
<dbReference type="HAMAP" id="MF_01221">
    <property type="entry name" value="UPF0210"/>
    <property type="match status" value="1"/>
</dbReference>
<evidence type="ECO:0000256" key="2">
    <source>
        <dbReference type="SAM" id="Coils"/>
    </source>
</evidence>
<protein>
    <recommendedName>
        <fullName evidence="1">UPF0210 protein BTN85_0077</fullName>
    </recommendedName>
</protein>
<dbReference type="PANTHER" id="PTHR37560:SF1">
    <property type="entry name" value="UPF0210 PROTEIN MJ1665"/>
    <property type="match status" value="1"/>
</dbReference>
<proteinExistence type="inferred from homology"/>
<dbReference type="PANTHER" id="PTHR37560">
    <property type="entry name" value="UPF0210 PROTEIN SPR0218"/>
    <property type="match status" value="1"/>
</dbReference>
<name>A0A1Q6DTC8_METT1</name>
<evidence type="ECO:0000313" key="4">
    <source>
        <dbReference type="Proteomes" id="UP000185744"/>
    </source>
</evidence>
<dbReference type="EMBL" id="MSDW01000001">
    <property type="protein sequence ID" value="OKY77609.1"/>
    <property type="molecule type" value="Genomic_DNA"/>
</dbReference>
<organism evidence="3 4">
    <name type="scientific">Methanohalarchaeum thermophilum</name>
    <dbReference type="NCBI Taxonomy" id="1903181"/>
    <lineage>
        <taxon>Archaea</taxon>
        <taxon>Methanobacteriati</taxon>
        <taxon>Methanobacteriota</taxon>
        <taxon>Methanonatronarchaeia</taxon>
        <taxon>Methanonatronarchaeales</taxon>
        <taxon>Methanonatronarchaeaceae</taxon>
        <taxon>Candidatus Methanohalarchaeum</taxon>
    </lineage>
</organism>
<dbReference type="STRING" id="1903181.BTN85_0077"/>
<gene>
    <name evidence="3" type="ORF">BTN85_0077</name>
</gene>
<feature type="coiled-coil region" evidence="2">
    <location>
        <begin position="46"/>
        <end position="109"/>
    </location>
</feature>
<keyword evidence="2" id="KW-0175">Coiled coil</keyword>
<comment type="similarity">
    <text evidence="1">Belongs to the UPF0210 family.</text>
</comment>
<dbReference type="GO" id="GO:0016829">
    <property type="term" value="F:lyase activity"/>
    <property type="evidence" value="ECO:0007669"/>
    <property type="project" value="UniProtKB-KW"/>
</dbReference>
<comment type="caution">
    <text evidence="3">The sequence shown here is derived from an EMBL/GenBank/DDBJ whole genome shotgun (WGS) entry which is preliminary data.</text>
</comment>
<dbReference type="AlphaFoldDB" id="A0A1Q6DTC8"/>
<dbReference type="InParanoid" id="A0A1Q6DTC8"/>
<keyword evidence="4" id="KW-1185">Reference proteome</keyword>
<evidence type="ECO:0000313" key="3">
    <source>
        <dbReference type="EMBL" id="OKY77609.1"/>
    </source>
</evidence>
<dbReference type="CDD" id="cd08025">
    <property type="entry name" value="RNR_PFL_like_DUF711"/>
    <property type="match status" value="1"/>
</dbReference>
<dbReference type="SUPFAM" id="SSF51998">
    <property type="entry name" value="PFL-like glycyl radical enzymes"/>
    <property type="match status" value="1"/>
</dbReference>
<sequence length="454" mass="47837">MSSISEIFETQQMVSTENLDIRTVTMGIDLKECSTKNPDSLKENVRSRIIDEAEELVEKAEEVENRYGIPIVNKRISVTPISQVIAPAVEEEKDIAIEIAKEMDQAAEEVGVDFIGGFSALIHKGISKSDKNLVENVPKALAETDRVCSAINVASTKSGINMDAVKMAGEIVKKASELSPEGKGMSCTRLGIFTNAPKDNPFMPGAMHGVGESDVSLSVAISGPGVVRSVVEDSEGDFGELCEEIKHMAFKITRAGELIGRKVADELDIDFNIVDLSLAPTPASGDSVAKIIEEMGIDCCGSPGSTAALALLTDAVKKGGSMASSYVGGFSGSFIPVTEDAGMSEAVEAGCISIEKLEAMTSVCSVGLDMIPIPGDTSPETISSLIADECAIGIINNKSTGVRLIPVKGKKPGEKVEFGGLLGESPILDVKNHDLSDFISRGGRIPASIKNLNN</sequence>
<dbReference type="Gene3D" id="3.20.70.20">
    <property type="match status" value="1"/>
</dbReference>
<dbReference type="Pfam" id="PF05167">
    <property type="entry name" value="DUF711"/>
    <property type="match status" value="1"/>
</dbReference>
<evidence type="ECO:0000256" key="1">
    <source>
        <dbReference type="HAMAP-Rule" id="MF_01221"/>
    </source>
</evidence>
<keyword evidence="3" id="KW-0670">Pyruvate</keyword>
<dbReference type="NCBIfam" id="NF003700">
    <property type="entry name" value="PRK05313.1"/>
    <property type="match status" value="1"/>
</dbReference>
<dbReference type="Proteomes" id="UP000185744">
    <property type="component" value="Unassembled WGS sequence"/>
</dbReference>
<keyword evidence="3" id="KW-0456">Lyase</keyword>